<dbReference type="GO" id="GO:0070063">
    <property type="term" value="F:RNA polymerase binding"/>
    <property type="evidence" value="ECO:0007669"/>
    <property type="project" value="InterPro"/>
</dbReference>
<evidence type="ECO:0000313" key="3">
    <source>
        <dbReference type="Proteomes" id="UP000246058"/>
    </source>
</evidence>
<dbReference type="PANTHER" id="PTHR30437:SF5">
    <property type="entry name" value="REGULATOR OF NUCLEOSIDE DIPHOSPHATE KINASE"/>
    <property type="match status" value="1"/>
</dbReference>
<dbReference type="NCBIfam" id="NF004396">
    <property type="entry name" value="PRK05753.1"/>
    <property type="match status" value="1"/>
</dbReference>
<sequence>MSNAASEHLPPLIIPMPDFRTLRLVASGVRDTCAQATTATWLAAELDRAAVVTSDVVPADVVTMHARVEYRDDVTEQIGRMTLVYPGEDHWDERCVSVLSPLGAAVLGLSEGQSIRWRTPSGGMRGVTVLRVLFQPYRATAELIRRDY</sequence>
<dbReference type="EMBL" id="CP029551">
    <property type="protein sequence ID" value="AWN38850.1"/>
    <property type="molecule type" value="Genomic_DNA"/>
</dbReference>
<dbReference type="PANTHER" id="PTHR30437">
    <property type="entry name" value="TRANSCRIPTION ELONGATION FACTOR GREA"/>
    <property type="match status" value="1"/>
</dbReference>
<evidence type="ECO:0000313" key="2">
    <source>
        <dbReference type="EMBL" id="AWN38850.1"/>
    </source>
</evidence>
<dbReference type="GO" id="GO:0016301">
    <property type="term" value="F:kinase activity"/>
    <property type="evidence" value="ECO:0007669"/>
    <property type="project" value="UniProtKB-KW"/>
</dbReference>
<dbReference type="Gene3D" id="3.10.50.30">
    <property type="entry name" value="Transcription elongation factor, GreA/GreB, C-terminal domain"/>
    <property type="match status" value="1"/>
</dbReference>
<evidence type="ECO:0000259" key="1">
    <source>
        <dbReference type="Pfam" id="PF01272"/>
    </source>
</evidence>
<dbReference type="Proteomes" id="UP000246058">
    <property type="component" value="Chromosome"/>
</dbReference>
<dbReference type="OrthoDB" id="192847at2"/>
<organism evidence="2 3">
    <name type="scientific">Methylobacterium radiodurans</name>
    <dbReference type="NCBI Taxonomy" id="2202828"/>
    <lineage>
        <taxon>Bacteria</taxon>
        <taxon>Pseudomonadati</taxon>
        <taxon>Pseudomonadota</taxon>
        <taxon>Alphaproteobacteria</taxon>
        <taxon>Hyphomicrobiales</taxon>
        <taxon>Methylobacteriaceae</taxon>
        <taxon>Methylobacterium</taxon>
    </lineage>
</organism>
<feature type="domain" description="Transcription elongation factor GreA/GreB C-terminal" evidence="1">
    <location>
        <begin position="58"/>
        <end position="132"/>
    </location>
</feature>
<protein>
    <submittedName>
        <fullName evidence="2">Nucleoside diphosphate kinase regulator</fullName>
    </submittedName>
</protein>
<keyword evidence="3" id="KW-1185">Reference proteome</keyword>
<dbReference type="InterPro" id="IPR001437">
    <property type="entry name" value="Tscrpt_elong_fac_GreA/B_C"/>
</dbReference>
<gene>
    <name evidence="2" type="ORF">DK427_04675</name>
</gene>
<keyword evidence="2" id="KW-0418">Kinase</keyword>
<dbReference type="InterPro" id="IPR023459">
    <property type="entry name" value="Tscrpt_elong_fac_GreA/B_fam"/>
</dbReference>
<proteinExistence type="predicted"/>
<dbReference type="InterPro" id="IPR036953">
    <property type="entry name" value="GreA/GreB_C_sf"/>
</dbReference>
<accession>A0A2U8W039</accession>
<dbReference type="SUPFAM" id="SSF54534">
    <property type="entry name" value="FKBP-like"/>
    <property type="match status" value="1"/>
</dbReference>
<dbReference type="GO" id="GO:0032784">
    <property type="term" value="P:regulation of DNA-templated transcription elongation"/>
    <property type="evidence" value="ECO:0007669"/>
    <property type="project" value="InterPro"/>
</dbReference>
<dbReference type="GO" id="GO:0003677">
    <property type="term" value="F:DNA binding"/>
    <property type="evidence" value="ECO:0007669"/>
    <property type="project" value="InterPro"/>
</dbReference>
<name>A0A2U8W039_9HYPH</name>
<dbReference type="GO" id="GO:0006354">
    <property type="term" value="P:DNA-templated transcription elongation"/>
    <property type="evidence" value="ECO:0007669"/>
    <property type="project" value="TreeGrafter"/>
</dbReference>
<keyword evidence="2" id="KW-0808">Transferase</keyword>
<dbReference type="AlphaFoldDB" id="A0A2U8W039"/>
<dbReference type="KEGG" id="meti:DK427_04675"/>
<reference evidence="2 3" key="1">
    <citation type="submission" date="2018-05" db="EMBL/GenBank/DDBJ databases">
        <title>Complete Genome Sequence of Methylobacterium sp. 17Sr1-43.</title>
        <authorList>
            <person name="Srinivasan S."/>
        </authorList>
    </citation>
    <scope>NUCLEOTIDE SEQUENCE [LARGE SCALE GENOMIC DNA]</scope>
    <source>
        <strain evidence="2 3">17Sr1-43</strain>
    </source>
</reference>
<dbReference type="Pfam" id="PF01272">
    <property type="entry name" value="GreA_GreB"/>
    <property type="match status" value="1"/>
</dbReference>